<dbReference type="AlphaFoldDB" id="A0A165H9P3"/>
<dbReference type="GO" id="GO:0016887">
    <property type="term" value="F:ATP hydrolysis activity"/>
    <property type="evidence" value="ECO:0007669"/>
    <property type="project" value="InterPro"/>
</dbReference>
<dbReference type="InterPro" id="IPR027417">
    <property type="entry name" value="P-loop_NTPase"/>
</dbReference>
<keyword evidence="3" id="KW-1185">Reference proteome</keyword>
<dbReference type="PANTHER" id="PTHR37816:SF1">
    <property type="entry name" value="TOXIN"/>
    <property type="match status" value="1"/>
</dbReference>
<dbReference type="InParanoid" id="A0A165H9P3"/>
<dbReference type="EMBL" id="KV426023">
    <property type="protein sequence ID" value="KZV91648.1"/>
    <property type="molecule type" value="Genomic_DNA"/>
</dbReference>
<dbReference type="Pfam" id="PF00004">
    <property type="entry name" value="AAA"/>
    <property type="match status" value="1"/>
</dbReference>
<dbReference type="InterPro" id="IPR003959">
    <property type="entry name" value="ATPase_AAA_core"/>
</dbReference>
<name>A0A165H9P3_EXIGL</name>
<evidence type="ECO:0000313" key="2">
    <source>
        <dbReference type="EMBL" id="KZV91648.1"/>
    </source>
</evidence>
<dbReference type="OrthoDB" id="65590at2759"/>
<feature type="domain" description="ATPase AAA-type core" evidence="1">
    <location>
        <begin position="25"/>
        <end position="76"/>
    </location>
</feature>
<dbReference type="Gene3D" id="3.40.50.300">
    <property type="entry name" value="P-loop containing nucleotide triphosphate hydrolases"/>
    <property type="match status" value="1"/>
</dbReference>
<dbReference type="Proteomes" id="UP000077266">
    <property type="component" value="Unassembled WGS sequence"/>
</dbReference>
<proteinExistence type="predicted"/>
<evidence type="ECO:0000259" key="1">
    <source>
        <dbReference type="Pfam" id="PF00004"/>
    </source>
</evidence>
<dbReference type="GO" id="GO:0005524">
    <property type="term" value="F:ATP binding"/>
    <property type="evidence" value="ECO:0007669"/>
    <property type="project" value="InterPro"/>
</dbReference>
<protein>
    <recommendedName>
        <fullName evidence="1">ATPase AAA-type core domain-containing protein</fullName>
    </recommendedName>
</protein>
<dbReference type="InterPro" id="IPR052922">
    <property type="entry name" value="Cytidylate_Kinase-2"/>
</dbReference>
<dbReference type="PANTHER" id="PTHR37816">
    <property type="entry name" value="YALI0E33011P"/>
    <property type="match status" value="1"/>
</dbReference>
<dbReference type="SUPFAM" id="SSF52540">
    <property type="entry name" value="P-loop containing nucleoside triphosphate hydrolases"/>
    <property type="match status" value="1"/>
</dbReference>
<organism evidence="2 3">
    <name type="scientific">Exidia glandulosa HHB12029</name>
    <dbReference type="NCBI Taxonomy" id="1314781"/>
    <lineage>
        <taxon>Eukaryota</taxon>
        <taxon>Fungi</taxon>
        <taxon>Dikarya</taxon>
        <taxon>Basidiomycota</taxon>
        <taxon>Agaricomycotina</taxon>
        <taxon>Agaricomycetes</taxon>
        <taxon>Auriculariales</taxon>
        <taxon>Exidiaceae</taxon>
        <taxon>Exidia</taxon>
    </lineage>
</organism>
<gene>
    <name evidence="2" type="ORF">EXIGLDRAFT_719149</name>
</gene>
<accession>A0A165H9P3</accession>
<sequence length="203" mass="23351">MSRSARRAPETRLPLHGDGKGNYRVLLVGNAGTGKSTVAKQLSQLLGIRLLHLDSIFWQANWVRTPFEDVRKQIKRVVYHDNWVIDGNAAVKGLIPSRATDIIWLDPPLVLYFPRLFWRTILRLFDIGPPPAPGCNESVRRMFFSTDSVLWYALKNHTVIRARYTPCCETEKHKWRRIGGWGSALRTWLGDVEDTLEVMRAQE</sequence>
<evidence type="ECO:0000313" key="3">
    <source>
        <dbReference type="Proteomes" id="UP000077266"/>
    </source>
</evidence>
<reference evidence="2 3" key="1">
    <citation type="journal article" date="2016" name="Mol. Biol. Evol.">
        <title>Comparative Genomics of Early-Diverging Mushroom-Forming Fungi Provides Insights into the Origins of Lignocellulose Decay Capabilities.</title>
        <authorList>
            <person name="Nagy L.G."/>
            <person name="Riley R."/>
            <person name="Tritt A."/>
            <person name="Adam C."/>
            <person name="Daum C."/>
            <person name="Floudas D."/>
            <person name="Sun H."/>
            <person name="Yadav J.S."/>
            <person name="Pangilinan J."/>
            <person name="Larsson K.H."/>
            <person name="Matsuura K."/>
            <person name="Barry K."/>
            <person name="Labutti K."/>
            <person name="Kuo R."/>
            <person name="Ohm R.A."/>
            <person name="Bhattacharya S.S."/>
            <person name="Shirouzu T."/>
            <person name="Yoshinaga Y."/>
            <person name="Martin F.M."/>
            <person name="Grigoriev I.V."/>
            <person name="Hibbett D.S."/>
        </authorList>
    </citation>
    <scope>NUCLEOTIDE SEQUENCE [LARGE SCALE GENOMIC DNA]</scope>
    <source>
        <strain evidence="2 3">HHB12029</strain>
    </source>
</reference>